<reference evidence="12" key="1">
    <citation type="submission" date="2022-06" db="EMBL/GenBank/DDBJ databases">
        <title>Aquibacillus sp. a new bacterium isolated from soil saline samples.</title>
        <authorList>
            <person name="Galisteo C."/>
            <person name="De La Haba R."/>
            <person name="Sanchez-Porro C."/>
            <person name="Ventosa A."/>
        </authorList>
    </citation>
    <scope>NUCLEOTIDE SEQUENCE</scope>
    <source>
        <strain evidence="12">JCM 12387</strain>
    </source>
</reference>
<protein>
    <recommendedName>
        <fullName evidence="2 8">Shikimate dehydrogenase (NADP(+))</fullName>
        <shortName evidence="8">SDH</shortName>
        <ecNumber evidence="2 8">1.1.1.25</ecNumber>
    </recommendedName>
</protein>
<feature type="domain" description="SDH C-terminal" evidence="11">
    <location>
        <begin position="243"/>
        <end position="273"/>
    </location>
</feature>
<keyword evidence="6 8" id="KW-0057">Aromatic amino acid biosynthesis</keyword>
<dbReference type="GO" id="GO:0050661">
    <property type="term" value="F:NADP binding"/>
    <property type="evidence" value="ECO:0007669"/>
    <property type="project" value="InterPro"/>
</dbReference>
<dbReference type="SUPFAM" id="SSF51735">
    <property type="entry name" value="NAD(P)-binding Rossmann-fold domains"/>
    <property type="match status" value="1"/>
</dbReference>
<evidence type="ECO:0000313" key="12">
    <source>
        <dbReference type="EMBL" id="MDC3419079.1"/>
    </source>
</evidence>
<comment type="pathway">
    <text evidence="1 8">Metabolic intermediate biosynthesis; chorismate biosynthesis; chorismate from D-erythrose 4-phosphate and phosphoenolpyruvate: step 4/7.</text>
</comment>
<feature type="binding site" evidence="8">
    <location>
        <position position="78"/>
    </location>
    <ligand>
        <name>NADP(+)</name>
        <dbReference type="ChEBI" id="CHEBI:58349"/>
    </ligand>
</feature>
<dbReference type="InterPro" id="IPR046346">
    <property type="entry name" value="Aminoacid_DH-like_N_sf"/>
</dbReference>
<dbReference type="NCBIfam" id="NF001319">
    <property type="entry name" value="PRK00258.3-3"/>
    <property type="match status" value="1"/>
</dbReference>
<dbReference type="InterPro" id="IPR041121">
    <property type="entry name" value="SDH_C"/>
</dbReference>
<dbReference type="CDD" id="cd01065">
    <property type="entry name" value="NAD_bind_Shikimate_DH"/>
    <property type="match status" value="1"/>
</dbReference>
<feature type="binding site" evidence="8">
    <location>
        <position position="87"/>
    </location>
    <ligand>
        <name>shikimate</name>
        <dbReference type="ChEBI" id="CHEBI:36208"/>
    </ligand>
</feature>
<dbReference type="InterPro" id="IPR013708">
    <property type="entry name" value="Shikimate_DH-bd_N"/>
</dbReference>
<dbReference type="GO" id="GO:0004764">
    <property type="term" value="F:shikimate 3-dehydrogenase (NADP+) activity"/>
    <property type="evidence" value="ECO:0007669"/>
    <property type="project" value="UniProtKB-UniRule"/>
</dbReference>
<feature type="binding site" evidence="8">
    <location>
        <position position="222"/>
    </location>
    <ligand>
        <name>shikimate</name>
        <dbReference type="ChEBI" id="CHEBI:36208"/>
    </ligand>
</feature>
<comment type="function">
    <text evidence="8">Involved in the biosynthesis of the chorismate, which leads to the biosynthesis of aromatic amino acids. Catalyzes the reversible NADPH linked reduction of 3-dehydroshikimate (DHSA) to yield shikimate (SA).</text>
</comment>
<dbReference type="PANTHER" id="PTHR21089:SF1">
    <property type="entry name" value="BIFUNCTIONAL 3-DEHYDROQUINATE DEHYDRATASE_SHIKIMATE DEHYDROGENASE, CHLOROPLASTIC"/>
    <property type="match status" value="1"/>
</dbReference>
<sequence>MALQLGLVGYPIQHSLSPWIHHQFMKQEGIDGTYHLFETTEDQLENTFEQIRDRGVDGFNITVPYKQKIMKFLDELDEDAQRIGAVNTVVHQNGKWKGYNTDGQGYVHSVKRSYPNLFKEETKVLVLGAGGAARGIYRALVQESFEKVDVANRTTEKAKELLDVKKDHIQTDILTYQAAEQQLNAYDFIVQTTSVGMKPNTNDQVISLDHVKPGAVVSDIVYQPLMTELLLEAKARGANIHQGHAMLLYQAQLAFKIWTGKDVDAEKILEQLEMKLRRSE</sequence>
<dbReference type="InterPro" id="IPR006151">
    <property type="entry name" value="Shikm_DH/Glu-tRNA_Rdtase"/>
</dbReference>
<dbReference type="GO" id="GO:0009423">
    <property type="term" value="P:chorismate biosynthetic process"/>
    <property type="evidence" value="ECO:0007669"/>
    <property type="project" value="UniProtKB-UniRule"/>
</dbReference>
<proteinExistence type="inferred from homology"/>
<keyword evidence="13" id="KW-1185">Reference proteome</keyword>
<feature type="domain" description="Quinate/shikimate 5-dehydrogenase/glutamyl-tRNA reductase" evidence="9">
    <location>
        <begin position="120"/>
        <end position="196"/>
    </location>
</feature>
<evidence type="ECO:0000256" key="8">
    <source>
        <dbReference type="HAMAP-Rule" id="MF_00222"/>
    </source>
</evidence>
<dbReference type="GO" id="GO:0009073">
    <property type="term" value="P:aromatic amino acid family biosynthetic process"/>
    <property type="evidence" value="ECO:0007669"/>
    <property type="project" value="UniProtKB-KW"/>
</dbReference>
<dbReference type="InterPro" id="IPR011342">
    <property type="entry name" value="Shikimate_DH"/>
</dbReference>
<evidence type="ECO:0000256" key="4">
    <source>
        <dbReference type="ARBA" id="ARBA00022857"/>
    </source>
</evidence>
<evidence type="ECO:0000259" key="9">
    <source>
        <dbReference type="Pfam" id="PF01488"/>
    </source>
</evidence>
<feature type="domain" description="Shikimate dehydrogenase substrate binding N-terminal" evidence="10">
    <location>
        <begin position="7"/>
        <end position="89"/>
    </location>
</feature>
<dbReference type="Pfam" id="PF01488">
    <property type="entry name" value="Shikimate_DH"/>
    <property type="match status" value="1"/>
</dbReference>
<dbReference type="EMBL" id="JAMQJZ010000001">
    <property type="protein sequence ID" value="MDC3419079.1"/>
    <property type="molecule type" value="Genomic_DNA"/>
</dbReference>
<feature type="binding site" evidence="8">
    <location>
        <position position="243"/>
    </location>
    <ligand>
        <name>NADP(+)</name>
        <dbReference type="ChEBI" id="CHEBI:58349"/>
    </ligand>
</feature>
<comment type="subunit">
    <text evidence="8">Homodimer.</text>
</comment>
<feature type="binding site" evidence="8">
    <location>
        <position position="220"/>
    </location>
    <ligand>
        <name>NADP(+)</name>
        <dbReference type="ChEBI" id="CHEBI:58349"/>
    </ligand>
</feature>
<feature type="binding site" evidence="8">
    <location>
        <begin position="15"/>
        <end position="17"/>
    </location>
    <ligand>
        <name>shikimate</name>
        <dbReference type="ChEBI" id="CHEBI:36208"/>
    </ligand>
</feature>
<dbReference type="PANTHER" id="PTHR21089">
    <property type="entry name" value="SHIKIMATE DEHYDROGENASE"/>
    <property type="match status" value="1"/>
</dbReference>
<evidence type="ECO:0000259" key="11">
    <source>
        <dbReference type="Pfam" id="PF18317"/>
    </source>
</evidence>
<evidence type="ECO:0000256" key="1">
    <source>
        <dbReference type="ARBA" id="ARBA00004871"/>
    </source>
</evidence>
<feature type="active site" description="Proton acceptor" evidence="8">
    <location>
        <position position="66"/>
    </location>
</feature>
<dbReference type="Pfam" id="PF08501">
    <property type="entry name" value="Shikimate_dh_N"/>
    <property type="match status" value="1"/>
</dbReference>
<comment type="catalytic activity">
    <reaction evidence="7 8">
        <text>shikimate + NADP(+) = 3-dehydroshikimate + NADPH + H(+)</text>
        <dbReference type="Rhea" id="RHEA:17737"/>
        <dbReference type="ChEBI" id="CHEBI:15378"/>
        <dbReference type="ChEBI" id="CHEBI:16630"/>
        <dbReference type="ChEBI" id="CHEBI:36208"/>
        <dbReference type="ChEBI" id="CHEBI:57783"/>
        <dbReference type="ChEBI" id="CHEBI:58349"/>
        <dbReference type="EC" id="1.1.1.25"/>
    </reaction>
</comment>
<organism evidence="12 13">
    <name type="scientific">Aquibacillus koreensis</name>
    <dbReference type="NCBI Taxonomy" id="279446"/>
    <lineage>
        <taxon>Bacteria</taxon>
        <taxon>Bacillati</taxon>
        <taxon>Bacillota</taxon>
        <taxon>Bacilli</taxon>
        <taxon>Bacillales</taxon>
        <taxon>Bacillaceae</taxon>
        <taxon>Aquibacillus</taxon>
    </lineage>
</organism>
<evidence type="ECO:0000256" key="5">
    <source>
        <dbReference type="ARBA" id="ARBA00023002"/>
    </source>
</evidence>
<comment type="caution">
    <text evidence="12">The sequence shown here is derived from an EMBL/GenBank/DDBJ whole genome shotgun (WGS) entry which is preliminary data.</text>
</comment>
<keyword evidence="4 8" id="KW-0521">NADP</keyword>
<feature type="binding site" evidence="8">
    <location>
        <position position="102"/>
    </location>
    <ligand>
        <name>shikimate</name>
        <dbReference type="ChEBI" id="CHEBI:36208"/>
    </ligand>
</feature>
<dbReference type="EC" id="1.1.1.25" evidence="2 8"/>
<evidence type="ECO:0000256" key="3">
    <source>
        <dbReference type="ARBA" id="ARBA00022605"/>
    </source>
</evidence>
<dbReference type="GO" id="GO:0019632">
    <property type="term" value="P:shikimate metabolic process"/>
    <property type="evidence" value="ECO:0007669"/>
    <property type="project" value="InterPro"/>
</dbReference>
<evidence type="ECO:0000313" key="13">
    <source>
        <dbReference type="Proteomes" id="UP001145072"/>
    </source>
</evidence>
<dbReference type="Pfam" id="PF18317">
    <property type="entry name" value="SDH_C"/>
    <property type="match status" value="1"/>
</dbReference>
<feature type="binding site" evidence="8">
    <location>
        <position position="250"/>
    </location>
    <ligand>
        <name>shikimate</name>
        <dbReference type="ChEBI" id="CHEBI:36208"/>
    </ligand>
</feature>
<feature type="binding site" evidence="8">
    <location>
        <position position="62"/>
    </location>
    <ligand>
        <name>shikimate</name>
        <dbReference type="ChEBI" id="CHEBI:36208"/>
    </ligand>
</feature>
<feature type="binding site" evidence="8">
    <location>
        <begin position="128"/>
        <end position="132"/>
    </location>
    <ligand>
        <name>NADP(+)</name>
        <dbReference type="ChEBI" id="CHEBI:58349"/>
    </ligand>
</feature>
<dbReference type="GO" id="GO:0005829">
    <property type="term" value="C:cytosol"/>
    <property type="evidence" value="ECO:0007669"/>
    <property type="project" value="TreeGrafter"/>
</dbReference>
<feature type="binding site" evidence="8">
    <location>
        <begin position="152"/>
        <end position="157"/>
    </location>
    <ligand>
        <name>NADP(+)</name>
        <dbReference type="ChEBI" id="CHEBI:58349"/>
    </ligand>
</feature>
<dbReference type="NCBIfam" id="TIGR00507">
    <property type="entry name" value="aroE"/>
    <property type="match status" value="1"/>
</dbReference>
<name>A0A9X4AGW5_9BACI</name>
<keyword evidence="3 8" id="KW-0028">Amino-acid biosynthesis</keyword>
<dbReference type="SUPFAM" id="SSF53223">
    <property type="entry name" value="Aminoacid dehydrogenase-like, N-terminal domain"/>
    <property type="match status" value="1"/>
</dbReference>
<evidence type="ECO:0000256" key="7">
    <source>
        <dbReference type="ARBA" id="ARBA00049442"/>
    </source>
</evidence>
<dbReference type="AlphaFoldDB" id="A0A9X4AGW5"/>
<dbReference type="InterPro" id="IPR022893">
    <property type="entry name" value="Shikimate_DH_fam"/>
</dbReference>
<dbReference type="InterPro" id="IPR036291">
    <property type="entry name" value="NAD(P)-bd_dom_sf"/>
</dbReference>
<dbReference type="Gene3D" id="3.40.50.10860">
    <property type="entry name" value="Leucine Dehydrogenase, chain A, domain 1"/>
    <property type="match status" value="1"/>
</dbReference>
<evidence type="ECO:0000259" key="10">
    <source>
        <dbReference type="Pfam" id="PF08501"/>
    </source>
</evidence>
<accession>A0A9X4AGW5</accession>
<dbReference type="HAMAP" id="MF_00222">
    <property type="entry name" value="Shikimate_DH_AroE"/>
    <property type="match status" value="1"/>
</dbReference>
<dbReference type="Proteomes" id="UP001145072">
    <property type="component" value="Unassembled WGS sequence"/>
</dbReference>
<dbReference type="GO" id="GO:0008652">
    <property type="term" value="P:amino acid biosynthetic process"/>
    <property type="evidence" value="ECO:0007669"/>
    <property type="project" value="UniProtKB-KW"/>
</dbReference>
<gene>
    <name evidence="8 12" type="primary">aroE</name>
    <name evidence="12" type="ORF">NC661_01635</name>
</gene>
<evidence type="ECO:0000256" key="6">
    <source>
        <dbReference type="ARBA" id="ARBA00023141"/>
    </source>
</evidence>
<dbReference type="Gene3D" id="3.40.50.720">
    <property type="entry name" value="NAD(P)-binding Rossmann-like Domain"/>
    <property type="match status" value="1"/>
</dbReference>
<keyword evidence="5 8" id="KW-0560">Oxidoreductase</keyword>
<evidence type="ECO:0000256" key="2">
    <source>
        <dbReference type="ARBA" id="ARBA00012962"/>
    </source>
</evidence>
<comment type="similarity">
    <text evidence="8">Belongs to the shikimate dehydrogenase family.</text>
</comment>
<dbReference type="RefSeq" id="WP_259871467.1">
    <property type="nucleotide sequence ID" value="NZ_JAMQJZ010000001.1"/>
</dbReference>